<reference evidence="1" key="1">
    <citation type="journal article" date="2023" name="G3 (Bethesda)">
        <title>Whole genome assemblies of Zophobas morio and Tenebrio molitor.</title>
        <authorList>
            <person name="Kaur S."/>
            <person name="Stinson S.A."/>
            <person name="diCenzo G.C."/>
        </authorList>
    </citation>
    <scope>NUCLEOTIDE SEQUENCE</scope>
    <source>
        <strain evidence="1">QUZm001</strain>
    </source>
</reference>
<evidence type="ECO:0000313" key="2">
    <source>
        <dbReference type="Proteomes" id="UP001168821"/>
    </source>
</evidence>
<proteinExistence type="predicted"/>
<sequence>MVALSPDYATLYPPPLPLHAFLPKLQRAAPPSLEPPQLHHRIAPYTEGHMLLARDLCNDTKDGRAIHRDIKREKTTGCSGNLPKIFPVK</sequence>
<gene>
    <name evidence="1" type="ORF">Zmor_023272</name>
</gene>
<protein>
    <submittedName>
        <fullName evidence="1">Uncharacterized protein</fullName>
    </submittedName>
</protein>
<evidence type="ECO:0000313" key="1">
    <source>
        <dbReference type="EMBL" id="KAJ3645631.1"/>
    </source>
</evidence>
<dbReference type="Proteomes" id="UP001168821">
    <property type="component" value="Unassembled WGS sequence"/>
</dbReference>
<keyword evidence="2" id="KW-1185">Reference proteome</keyword>
<name>A0AA38HXP1_9CUCU</name>
<comment type="caution">
    <text evidence="1">The sequence shown here is derived from an EMBL/GenBank/DDBJ whole genome shotgun (WGS) entry which is preliminary data.</text>
</comment>
<accession>A0AA38HXP1</accession>
<dbReference type="AlphaFoldDB" id="A0AA38HXP1"/>
<dbReference type="EMBL" id="JALNTZ010000007">
    <property type="protein sequence ID" value="KAJ3645631.1"/>
    <property type="molecule type" value="Genomic_DNA"/>
</dbReference>
<organism evidence="1 2">
    <name type="scientific">Zophobas morio</name>
    <dbReference type="NCBI Taxonomy" id="2755281"/>
    <lineage>
        <taxon>Eukaryota</taxon>
        <taxon>Metazoa</taxon>
        <taxon>Ecdysozoa</taxon>
        <taxon>Arthropoda</taxon>
        <taxon>Hexapoda</taxon>
        <taxon>Insecta</taxon>
        <taxon>Pterygota</taxon>
        <taxon>Neoptera</taxon>
        <taxon>Endopterygota</taxon>
        <taxon>Coleoptera</taxon>
        <taxon>Polyphaga</taxon>
        <taxon>Cucujiformia</taxon>
        <taxon>Tenebrionidae</taxon>
        <taxon>Zophobas</taxon>
    </lineage>
</organism>